<proteinExistence type="predicted"/>
<accession>A0A6J3K333</accession>
<evidence type="ECO:0000313" key="1">
    <source>
        <dbReference type="Proteomes" id="UP000504631"/>
    </source>
</evidence>
<reference evidence="2" key="1">
    <citation type="submission" date="2025-08" db="UniProtKB">
        <authorList>
            <consortium name="RefSeq"/>
        </authorList>
    </citation>
    <scope>IDENTIFICATION</scope>
    <source>
        <tissue evidence="2">Muscle</tissue>
    </source>
</reference>
<name>A0A6J3K333_9HYME</name>
<protein>
    <submittedName>
        <fullName evidence="2">Uncharacterized protein LOC117232300</fullName>
    </submittedName>
</protein>
<gene>
    <name evidence="2" type="primary">LOC117232300</name>
</gene>
<evidence type="ECO:0000313" key="2">
    <source>
        <dbReference type="RefSeq" id="XP_033347503.1"/>
    </source>
</evidence>
<sequence length="134" mass="15770">MHRFASVTGRLFSPSPWHLPEIAAESTVKKAFHEAATNQPTNQPTRQASRFRIRVGEEALRSRRVRELRQRSNYLSVKWNSSLRSFIKTFTIGFERPVDKSRKQYRRAIVSVLKLPFLSPICKYERIFRLLHVT</sequence>
<keyword evidence="1" id="KW-1185">Reference proteome</keyword>
<dbReference type="AlphaFoldDB" id="A0A6J3K333"/>
<dbReference type="Proteomes" id="UP000504631">
    <property type="component" value="Unplaced"/>
</dbReference>
<organism evidence="1 2">
    <name type="scientific">Bombus vosnesenskii</name>
    <dbReference type="NCBI Taxonomy" id="207650"/>
    <lineage>
        <taxon>Eukaryota</taxon>
        <taxon>Metazoa</taxon>
        <taxon>Ecdysozoa</taxon>
        <taxon>Arthropoda</taxon>
        <taxon>Hexapoda</taxon>
        <taxon>Insecta</taxon>
        <taxon>Pterygota</taxon>
        <taxon>Neoptera</taxon>
        <taxon>Endopterygota</taxon>
        <taxon>Hymenoptera</taxon>
        <taxon>Apocrita</taxon>
        <taxon>Aculeata</taxon>
        <taxon>Apoidea</taxon>
        <taxon>Anthophila</taxon>
        <taxon>Apidae</taxon>
        <taxon>Bombus</taxon>
        <taxon>Pyrobombus</taxon>
    </lineage>
</organism>
<dbReference type="KEGG" id="bvk:117232300"/>
<dbReference type="RefSeq" id="XP_033347503.1">
    <property type="nucleotide sequence ID" value="XM_033491612.1"/>
</dbReference>
<dbReference type="GeneID" id="117232300"/>